<dbReference type="PANTHER" id="PTHR10343">
    <property type="entry name" value="5'-AMP-ACTIVATED PROTEIN KINASE , BETA SUBUNIT"/>
    <property type="match status" value="1"/>
</dbReference>
<organism evidence="4">
    <name type="scientific">Cyberlindnera fabianii</name>
    <name type="common">Yeast</name>
    <name type="synonym">Hansenula fabianii</name>
    <dbReference type="NCBI Taxonomy" id="36022"/>
    <lineage>
        <taxon>Eukaryota</taxon>
        <taxon>Fungi</taxon>
        <taxon>Dikarya</taxon>
        <taxon>Ascomycota</taxon>
        <taxon>Saccharomycotina</taxon>
        <taxon>Saccharomycetes</taxon>
        <taxon>Phaffomycetales</taxon>
        <taxon>Phaffomycetaceae</taxon>
        <taxon>Cyberlindnera</taxon>
    </lineage>
</organism>
<proteinExistence type="inferred from homology"/>
<dbReference type="Pfam" id="PF16561">
    <property type="entry name" value="AMPK1_CBM"/>
    <property type="match status" value="1"/>
</dbReference>
<gene>
    <name evidence="4" type="ORF">CYFA0S_06e02146g</name>
</gene>
<comment type="similarity">
    <text evidence="1">Belongs to the 5'-AMP-activated protein kinase beta subunit family.</text>
</comment>
<reference evidence="4" key="1">
    <citation type="journal article" date="2014" name="Genome Announc.">
        <title>Genome sequence of the yeast Cyberlindnera fabianii (Hansenula fabianii).</title>
        <authorList>
            <person name="Freel K.C."/>
            <person name="Sarilar V."/>
            <person name="Neuveglise C."/>
            <person name="Devillers H."/>
            <person name="Friedrich A."/>
            <person name="Schacherer J."/>
        </authorList>
    </citation>
    <scope>NUCLEOTIDE SEQUENCE</scope>
    <source>
        <strain evidence="4">YJS4271</strain>
    </source>
</reference>
<dbReference type="GO" id="GO:0031588">
    <property type="term" value="C:nucleotide-activated protein kinase complex"/>
    <property type="evidence" value="ECO:0007669"/>
    <property type="project" value="TreeGrafter"/>
</dbReference>
<evidence type="ECO:0000313" key="4">
    <source>
        <dbReference type="EMBL" id="CDR41123.1"/>
    </source>
</evidence>
<dbReference type="AlphaFoldDB" id="A0A061B282"/>
<dbReference type="InterPro" id="IPR014756">
    <property type="entry name" value="Ig_E-set"/>
</dbReference>
<evidence type="ECO:0000256" key="1">
    <source>
        <dbReference type="ARBA" id="ARBA00010926"/>
    </source>
</evidence>
<dbReference type="InterPro" id="IPR050827">
    <property type="entry name" value="CRP1_MDG1_kinase"/>
</dbReference>
<keyword evidence="2" id="KW-0597">Phosphoprotein</keyword>
<name>A0A061B282_CYBFA</name>
<dbReference type="GO" id="GO:0005737">
    <property type="term" value="C:cytoplasm"/>
    <property type="evidence" value="ECO:0007669"/>
    <property type="project" value="TreeGrafter"/>
</dbReference>
<dbReference type="PANTHER" id="PTHR10343:SF84">
    <property type="entry name" value="5'-AMP-ACTIVATED PROTEIN KINASE SUBUNIT BETA-1"/>
    <property type="match status" value="1"/>
</dbReference>
<dbReference type="OrthoDB" id="5976022at2759"/>
<protein>
    <submittedName>
        <fullName evidence="4">CYFA0S06e02146g1_1</fullName>
    </submittedName>
</protein>
<dbReference type="EMBL" id="LK052891">
    <property type="protein sequence ID" value="CDR41123.1"/>
    <property type="molecule type" value="Genomic_DNA"/>
</dbReference>
<sequence length="233" mass="25498">MSTVYKFEWPRSCQGSVYITGTFDNWSKSTRMVKGKDGKYSATLEVPKDTKVLFKFVVDGSWLTIPEFKTERDNSGIENNVLYPADIEIHNEDLVATLAESDANFDSPVLTDTYSVLGGTSVGNAANAAYHSETETSTSFSNVSYNDFSPFAQSATDTNTVNNFVLSGGIDDEDDDVENLSDDLVSSAQITLSGGTEPSSAGRPTLVNIQEGNRQARYYTSMSLLSKFTELFK</sequence>
<dbReference type="InterPro" id="IPR013783">
    <property type="entry name" value="Ig-like_fold"/>
</dbReference>
<feature type="domain" description="AMP-activated protein kinase glycogen-binding" evidence="3">
    <location>
        <begin position="6"/>
        <end position="82"/>
    </location>
</feature>
<evidence type="ECO:0000259" key="3">
    <source>
        <dbReference type="Pfam" id="PF16561"/>
    </source>
</evidence>
<dbReference type="GO" id="GO:0007165">
    <property type="term" value="P:signal transduction"/>
    <property type="evidence" value="ECO:0007669"/>
    <property type="project" value="TreeGrafter"/>
</dbReference>
<dbReference type="PhylomeDB" id="A0A061B282"/>
<dbReference type="CDD" id="cd02859">
    <property type="entry name" value="E_set_AMPKbeta_like_N"/>
    <property type="match status" value="1"/>
</dbReference>
<dbReference type="Gene3D" id="2.60.40.10">
    <property type="entry name" value="Immunoglobulins"/>
    <property type="match status" value="1"/>
</dbReference>
<dbReference type="SUPFAM" id="SSF81296">
    <property type="entry name" value="E set domains"/>
    <property type="match status" value="1"/>
</dbReference>
<dbReference type="InterPro" id="IPR032640">
    <property type="entry name" value="AMPK1_CBM"/>
</dbReference>
<evidence type="ECO:0000256" key="2">
    <source>
        <dbReference type="ARBA" id="ARBA00022553"/>
    </source>
</evidence>
<dbReference type="GO" id="GO:0005634">
    <property type="term" value="C:nucleus"/>
    <property type="evidence" value="ECO:0007669"/>
    <property type="project" value="TreeGrafter"/>
</dbReference>
<accession>A0A061B282</accession>
<dbReference type="GO" id="GO:0019901">
    <property type="term" value="F:protein kinase binding"/>
    <property type="evidence" value="ECO:0007669"/>
    <property type="project" value="TreeGrafter"/>
</dbReference>
<dbReference type="VEuPathDB" id="FungiDB:BON22_3125"/>